<dbReference type="Proteomes" id="UP000769157">
    <property type="component" value="Unassembled WGS sequence"/>
</dbReference>
<feature type="compositionally biased region" description="Low complexity" evidence="1">
    <location>
        <begin position="59"/>
        <end position="75"/>
    </location>
</feature>
<reference evidence="3" key="1">
    <citation type="journal article" date="2021" name="Open Biol.">
        <title>Shared evolutionary footprints suggest mitochondrial oxidative damage underlies multiple complex I losses in fungi.</title>
        <authorList>
            <person name="Schikora-Tamarit M.A."/>
            <person name="Marcet-Houben M."/>
            <person name="Nosek J."/>
            <person name="Gabaldon T."/>
        </authorList>
    </citation>
    <scope>NUCLEOTIDE SEQUENCE</scope>
    <source>
        <strain evidence="3">CBS6075</strain>
    </source>
</reference>
<organism evidence="3 4">
    <name type="scientific">Ogataea philodendri</name>
    <dbReference type="NCBI Taxonomy" id="1378263"/>
    <lineage>
        <taxon>Eukaryota</taxon>
        <taxon>Fungi</taxon>
        <taxon>Dikarya</taxon>
        <taxon>Ascomycota</taxon>
        <taxon>Saccharomycotina</taxon>
        <taxon>Pichiomycetes</taxon>
        <taxon>Pichiales</taxon>
        <taxon>Pichiaceae</taxon>
        <taxon>Ogataea</taxon>
    </lineage>
</organism>
<sequence length="113" mass="12309">MFTKSSTRKLFLALFIWTSVSSPRLSTKLDFWRLGNGSKLNSSCSKKDILLDELDESDPSGISSKKSTSLLSSGPVNDSSDDGRYSSKNLLLEASEVVRRGVLPSSSSECRSP</sequence>
<feature type="region of interest" description="Disordered" evidence="1">
    <location>
        <begin position="55"/>
        <end position="85"/>
    </location>
</feature>
<dbReference type="RefSeq" id="XP_046061441.1">
    <property type="nucleotide sequence ID" value="XM_046205503.1"/>
</dbReference>
<name>A0A9P8P7H7_9ASCO</name>
<evidence type="ECO:0000313" key="3">
    <source>
        <dbReference type="EMBL" id="KAH3666237.1"/>
    </source>
</evidence>
<feature type="signal peptide" evidence="2">
    <location>
        <begin position="1"/>
        <end position="22"/>
    </location>
</feature>
<feature type="chain" id="PRO_5040315011" description="Secreted protein" evidence="2">
    <location>
        <begin position="23"/>
        <end position="113"/>
    </location>
</feature>
<gene>
    <name evidence="3" type="ORF">OGAPHI_004426</name>
</gene>
<dbReference type="GeneID" id="70236391"/>
<keyword evidence="4" id="KW-1185">Reference proteome</keyword>
<protein>
    <recommendedName>
        <fullName evidence="5">Secreted protein</fullName>
    </recommendedName>
</protein>
<dbReference type="AlphaFoldDB" id="A0A9P8P7H7"/>
<comment type="caution">
    <text evidence="3">The sequence shown here is derived from an EMBL/GenBank/DDBJ whole genome shotgun (WGS) entry which is preliminary data.</text>
</comment>
<dbReference type="EMBL" id="JAEUBE010000295">
    <property type="protein sequence ID" value="KAH3666237.1"/>
    <property type="molecule type" value="Genomic_DNA"/>
</dbReference>
<reference evidence="3" key="2">
    <citation type="submission" date="2021-01" db="EMBL/GenBank/DDBJ databases">
        <authorList>
            <person name="Schikora-Tamarit M.A."/>
        </authorList>
    </citation>
    <scope>NUCLEOTIDE SEQUENCE</scope>
    <source>
        <strain evidence="3">CBS6075</strain>
    </source>
</reference>
<proteinExistence type="predicted"/>
<evidence type="ECO:0000256" key="2">
    <source>
        <dbReference type="SAM" id="SignalP"/>
    </source>
</evidence>
<accession>A0A9P8P7H7</accession>
<keyword evidence="2" id="KW-0732">Signal</keyword>
<evidence type="ECO:0000256" key="1">
    <source>
        <dbReference type="SAM" id="MobiDB-lite"/>
    </source>
</evidence>
<evidence type="ECO:0008006" key="5">
    <source>
        <dbReference type="Google" id="ProtNLM"/>
    </source>
</evidence>
<evidence type="ECO:0000313" key="4">
    <source>
        <dbReference type="Proteomes" id="UP000769157"/>
    </source>
</evidence>